<organism evidence="2">
    <name type="scientific">Dichomitus squalens</name>
    <dbReference type="NCBI Taxonomy" id="114155"/>
    <lineage>
        <taxon>Eukaryota</taxon>
        <taxon>Fungi</taxon>
        <taxon>Dikarya</taxon>
        <taxon>Basidiomycota</taxon>
        <taxon>Agaricomycotina</taxon>
        <taxon>Agaricomycetes</taxon>
        <taxon>Polyporales</taxon>
        <taxon>Polyporaceae</taxon>
        <taxon>Dichomitus</taxon>
    </lineage>
</organism>
<name>A0A4Q9N3A1_9APHY</name>
<dbReference type="EMBL" id="ML143391">
    <property type="protein sequence ID" value="TBU33471.1"/>
    <property type="molecule type" value="Genomic_DNA"/>
</dbReference>
<sequence>MGAMRGGGEGQKVLCDVGNAEDEGRSADDGGTGQTEPQGGEPALPSRAAATATDIYPPQPFSAPVLLVQLGLDVHLSRSS</sequence>
<accession>A0A4Q9N3A1</accession>
<proteinExistence type="predicted"/>
<evidence type="ECO:0000256" key="1">
    <source>
        <dbReference type="SAM" id="MobiDB-lite"/>
    </source>
</evidence>
<dbReference type="AlphaFoldDB" id="A0A4Q9N3A1"/>
<gene>
    <name evidence="2" type="ORF">BD311DRAFT_652492</name>
</gene>
<dbReference type="Proteomes" id="UP000292957">
    <property type="component" value="Unassembled WGS sequence"/>
</dbReference>
<evidence type="ECO:0000313" key="2">
    <source>
        <dbReference type="EMBL" id="TBU33471.1"/>
    </source>
</evidence>
<feature type="region of interest" description="Disordered" evidence="1">
    <location>
        <begin position="1"/>
        <end position="58"/>
    </location>
</feature>
<feature type="compositionally biased region" description="Gly residues" evidence="1">
    <location>
        <begin position="1"/>
        <end position="10"/>
    </location>
</feature>
<reference evidence="2" key="1">
    <citation type="submission" date="2019-01" db="EMBL/GenBank/DDBJ databases">
        <title>Draft genome sequences of three monokaryotic isolates of the white-rot basidiomycete fungus Dichomitus squalens.</title>
        <authorList>
            <consortium name="DOE Joint Genome Institute"/>
            <person name="Lopez S.C."/>
            <person name="Andreopoulos B."/>
            <person name="Pangilinan J."/>
            <person name="Lipzen A."/>
            <person name="Riley R."/>
            <person name="Ahrendt S."/>
            <person name="Ng V."/>
            <person name="Barry K."/>
            <person name="Daum C."/>
            <person name="Grigoriev I.V."/>
            <person name="Hilden K.S."/>
            <person name="Makela M.R."/>
            <person name="de Vries R.P."/>
        </authorList>
    </citation>
    <scope>NUCLEOTIDE SEQUENCE [LARGE SCALE GENOMIC DNA]</scope>
    <source>
        <strain evidence="2">OM18370.1</strain>
    </source>
</reference>
<protein>
    <submittedName>
        <fullName evidence="2">Uncharacterized protein</fullName>
    </submittedName>
</protein>